<evidence type="ECO:0000256" key="1">
    <source>
        <dbReference type="SAM" id="Phobius"/>
    </source>
</evidence>
<name>A0ABU1GQW1_9GAMM</name>
<comment type="caution">
    <text evidence="2">The sequence shown here is derived from an EMBL/GenBank/DDBJ whole genome shotgun (WGS) entry which is preliminary data.</text>
</comment>
<reference evidence="2 3" key="1">
    <citation type="submission" date="2023-04" db="EMBL/GenBank/DDBJ databases">
        <title>A long-awaited taxogenomic arrangement of the family Halomonadaceae.</title>
        <authorList>
            <person name="De La Haba R."/>
            <person name="Chuvochina M."/>
            <person name="Wittouck S."/>
            <person name="Arahal D.R."/>
            <person name="Sanchez-Porro C."/>
            <person name="Hugenholtz P."/>
            <person name="Ventosa A."/>
        </authorList>
    </citation>
    <scope>NUCLEOTIDE SEQUENCE [LARGE SCALE GENOMIC DNA]</scope>
    <source>
        <strain evidence="2 3">DSM 17332</strain>
    </source>
</reference>
<proteinExistence type="predicted"/>
<protein>
    <submittedName>
        <fullName evidence="2">Uncharacterized protein</fullName>
    </submittedName>
</protein>
<dbReference type="RefSeq" id="WP_309637707.1">
    <property type="nucleotide sequence ID" value="NZ_JARWAL010000033.1"/>
</dbReference>
<keyword evidence="1" id="KW-0472">Membrane</keyword>
<evidence type="ECO:0000313" key="3">
    <source>
        <dbReference type="Proteomes" id="UP001252270"/>
    </source>
</evidence>
<sequence>VPYARWASMIGLYNESLKHLSAEGKNLVAHLITAVGGPIMKVLDKMIDQGIGRTLIFLGVIGEAPISMVQHRGTVSQALDILVDMMKELNPEALRDVDAELLKRRLEIRSRGQRRQVGLEGGEQQVRMRFDRFALSQIDGGALEAQQLANRAAGTLLEMDDWPRNQMARFKAMFGTNSRLAVIGLILEGLAAGQMTRKLDESMAHQRTENTWKLSASFGAIFAGIGNLVHDIIINRARAGSMRLAGAANNVWIKGLGIASRGLGVVAAGLLAFWDLKNAAQESLSGNFGMAGLYFISFGAGLSTALIFAGWLKFTLLGLSATGWGLIIIFAAIGVSLLTDYIKNNTLQDWMERSYFGRLVDRRYGDHGVEMEQFELAMEALGVKAEGEEEDNSSSSLVPQAG</sequence>
<feature type="transmembrane region" description="Helical" evidence="1">
    <location>
        <begin position="212"/>
        <end position="230"/>
    </location>
</feature>
<feature type="transmembrane region" description="Helical" evidence="1">
    <location>
        <begin position="324"/>
        <end position="342"/>
    </location>
</feature>
<keyword evidence="3" id="KW-1185">Reference proteome</keyword>
<dbReference type="Proteomes" id="UP001252270">
    <property type="component" value="Unassembled WGS sequence"/>
</dbReference>
<feature type="transmembrane region" description="Helical" evidence="1">
    <location>
        <begin position="172"/>
        <end position="192"/>
    </location>
</feature>
<feature type="transmembrane region" description="Helical" evidence="1">
    <location>
        <begin position="251"/>
        <end position="273"/>
    </location>
</feature>
<evidence type="ECO:0000313" key="2">
    <source>
        <dbReference type="EMBL" id="MDR5894413.1"/>
    </source>
</evidence>
<keyword evidence="1" id="KW-1133">Transmembrane helix</keyword>
<accession>A0ABU1GQW1</accession>
<dbReference type="EMBL" id="JARWAL010000033">
    <property type="protein sequence ID" value="MDR5894413.1"/>
    <property type="molecule type" value="Genomic_DNA"/>
</dbReference>
<gene>
    <name evidence="2" type="ORF">QC820_16610</name>
</gene>
<organism evidence="2 3">
    <name type="scientific">Halomonas mongoliensis</name>
    <dbReference type="NCBI Taxonomy" id="321265"/>
    <lineage>
        <taxon>Bacteria</taxon>
        <taxon>Pseudomonadati</taxon>
        <taxon>Pseudomonadota</taxon>
        <taxon>Gammaproteobacteria</taxon>
        <taxon>Oceanospirillales</taxon>
        <taxon>Halomonadaceae</taxon>
        <taxon>Halomonas</taxon>
    </lineage>
</organism>
<feature type="transmembrane region" description="Helical" evidence="1">
    <location>
        <begin position="293"/>
        <end position="312"/>
    </location>
</feature>
<keyword evidence="1" id="KW-0812">Transmembrane</keyword>
<feature type="non-terminal residue" evidence="2">
    <location>
        <position position="1"/>
    </location>
</feature>